<comment type="caution">
    <text evidence="1">The sequence shown here is derived from an EMBL/GenBank/DDBJ whole genome shotgun (WGS) entry which is preliminary data.</text>
</comment>
<dbReference type="GO" id="GO:0005886">
    <property type="term" value="C:plasma membrane"/>
    <property type="evidence" value="ECO:0007669"/>
    <property type="project" value="TreeGrafter"/>
</dbReference>
<dbReference type="InterPro" id="IPR025659">
    <property type="entry name" value="Tubby-like_C"/>
</dbReference>
<dbReference type="InterPro" id="IPR005552">
    <property type="entry name" value="Scramblase"/>
</dbReference>
<dbReference type="Proteomes" id="UP000239007">
    <property type="component" value="Unassembled WGS sequence"/>
</dbReference>
<dbReference type="GO" id="GO:0017128">
    <property type="term" value="F:phospholipid scramblase activity"/>
    <property type="evidence" value="ECO:0007669"/>
    <property type="project" value="InterPro"/>
</dbReference>
<dbReference type="RefSeq" id="WP_105051889.1">
    <property type="nucleotide sequence ID" value="NZ_BMYG01000003.1"/>
</dbReference>
<gene>
    <name evidence="1" type="ORF">BTO11_06790</name>
</gene>
<protein>
    <submittedName>
        <fullName evidence="1">RNAase</fullName>
    </submittedName>
</protein>
<evidence type="ECO:0000313" key="2">
    <source>
        <dbReference type="Proteomes" id="UP000239007"/>
    </source>
</evidence>
<dbReference type="PANTHER" id="PTHR23248">
    <property type="entry name" value="PHOSPHOLIPID SCRAMBLASE-RELATED"/>
    <property type="match status" value="1"/>
</dbReference>
<accession>A0A2S7UUK5</accession>
<keyword evidence="2" id="KW-1185">Reference proteome</keyword>
<dbReference type="InterPro" id="IPR038595">
    <property type="entry name" value="LOR_sf"/>
</dbReference>
<reference evidence="1 2" key="1">
    <citation type="submission" date="2016-12" db="EMBL/GenBank/DDBJ databases">
        <title>Diversity of luminous bacteria.</title>
        <authorList>
            <person name="Yoshizawa S."/>
            <person name="Kogure K."/>
        </authorList>
    </citation>
    <scope>NUCLEOTIDE SEQUENCE [LARGE SCALE GENOMIC DNA]</scope>
    <source>
        <strain evidence="1 2">SA4-48</strain>
    </source>
</reference>
<dbReference type="OrthoDB" id="652307at2"/>
<proteinExistence type="predicted"/>
<organism evidence="1 2">
    <name type="scientific">Psychrosphaera saromensis</name>
    <dbReference type="NCBI Taxonomy" id="716813"/>
    <lineage>
        <taxon>Bacteria</taxon>
        <taxon>Pseudomonadati</taxon>
        <taxon>Pseudomonadota</taxon>
        <taxon>Gammaproteobacteria</taxon>
        <taxon>Alteromonadales</taxon>
        <taxon>Pseudoalteromonadaceae</taxon>
        <taxon>Psychrosphaera</taxon>
    </lineage>
</organism>
<dbReference type="PANTHER" id="PTHR23248:SF9">
    <property type="entry name" value="PHOSPHOLIPID SCRAMBLASE"/>
    <property type="match status" value="1"/>
</dbReference>
<evidence type="ECO:0000313" key="1">
    <source>
        <dbReference type="EMBL" id="PQJ53408.1"/>
    </source>
</evidence>
<sequence length="195" mass="22198">MTDVINKNLYLVKEHVGIFKAANNYDIHDPESGEIIMECREPSLGWITKALRFTDYKSMTPFDVQIKTPNDERIVRIQRGISIFLSKVEVRDHNNELIGSFAQKLFSIGGKFDVLDHNEQVVCTLAGNWIGWDFYFRNGETTLAHVTKKWGGLGAEMFTSADNYVLEINPDIPADDNIRKLILAAVMCIDMVLKE</sequence>
<dbReference type="Gene3D" id="2.40.160.200">
    <property type="entry name" value="LURP1-related"/>
    <property type="match status" value="1"/>
</dbReference>
<dbReference type="SUPFAM" id="SSF54518">
    <property type="entry name" value="Tubby C-terminal domain-like"/>
    <property type="match status" value="1"/>
</dbReference>
<dbReference type="Pfam" id="PF03803">
    <property type="entry name" value="Scramblase"/>
    <property type="match status" value="1"/>
</dbReference>
<dbReference type="EMBL" id="MSCH01000003">
    <property type="protein sequence ID" value="PQJ53408.1"/>
    <property type="molecule type" value="Genomic_DNA"/>
</dbReference>
<name>A0A2S7UUK5_9GAMM</name>
<dbReference type="AlphaFoldDB" id="A0A2S7UUK5"/>